<reference evidence="1 2" key="1">
    <citation type="submission" date="2018-10" db="EMBL/GenBank/DDBJ databases">
        <title>Natronolimnobius sp. XQ-INN 246 isolated from Inner Mongolia Autonomous Region of China.</title>
        <authorList>
            <person name="Xue Q."/>
        </authorList>
    </citation>
    <scope>NUCLEOTIDE SEQUENCE [LARGE SCALE GENOMIC DNA]</scope>
    <source>
        <strain evidence="1 2">XQ-INN 246</strain>
    </source>
</reference>
<sequence>MTPNKYKPKQYLELTRRPPETDFVMIGSPDHNDPDYYDEIEAEAEIIPNMEFLGFVDLNGLAPEYVREVDRMNK</sequence>
<dbReference type="EMBL" id="RBZW01000021">
    <property type="protein sequence ID" value="THE65436.1"/>
    <property type="molecule type" value="Genomic_DNA"/>
</dbReference>
<organism evidence="1 2">
    <name type="scientific">Salinadaptatus halalkaliphilus</name>
    <dbReference type="NCBI Taxonomy" id="2419781"/>
    <lineage>
        <taxon>Archaea</taxon>
        <taxon>Methanobacteriati</taxon>
        <taxon>Methanobacteriota</taxon>
        <taxon>Stenosarchaea group</taxon>
        <taxon>Halobacteria</taxon>
        <taxon>Halobacteriales</taxon>
        <taxon>Natrialbaceae</taxon>
        <taxon>Salinadaptatus</taxon>
    </lineage>
</organism>
<name>A0A4S3TMQ7_9EURY</name>
<dbReference type="AlphaFoldDB" id="A0A4S3TMQ7"/>
<dbReference type="Proteomes" id="UP000318864">
    <property type="component" value="Unassembled WGS sequence"/>
</dbReference>
<proteinExistence type="predicted"/>
<evidence type="ECO:0000313" key="1">
    <source>
        <dbReference type="EMBL" id="THE65436.1"/>
    </source>
</evidence>
<gene>
    <name evidence="1" type="ORF">D8Y22_09685</name>
</gene>
<comment type="caution">
    <text evidence="1">The sequence shown here is derived from an EMBL/GenBank/DDBJ whole genome shotgun (WGS) entry which is preliminary data.</text>
</comment>
<evidence type="ECO:0000313" key="2">
    <source>
        <dbReference type="Proteomes" id="UP000318864"/>
    </source>
</evidence>
<accession>A0A4S3TMQ7</accession>
<keyword evidence="2" id="KW-1185">Reference proteome</keyword>
<protein>
    <submittedName>
        <fullName evidence="1">Uncharacterized protein</fullName>
    </submittedName>
</protein>